<dbReference type="EMBL" id="FMXE01000007">
    <property type="protein sequence ID" value="SDA59834.1"/>
    <property type="molecule type" value="Genomic_DNA"/>
</dbReference>
<dbReference type="InterPro" id="IPR051168">
    <property type="entry name" value="AASS"/>
</dbReference>
<evidence type="ECO:0000313" key="4">
    <source>
        <dbReference type="EMBL" id="SDA59834.1"/>
    </source>
</evidence>
<feature type="domain" description="Saccharopine dehydrogenase NADP binding" evidence="2">
    <location>
        <begin position="10"/>
        <end position="125"/>
    </location>
</feature>
<dbReference type="Pfam" id="PF03435">
    <property type="entry name" value="Sacchrp_dh_NADP"/>
    <property type="match status" value="1"/>
</dbReference>
<protein>
    <submittedName>
        <fullName evidence="4">Saccharopine dehydrogenase (NADP+, L-glutamate forming)</fullName>
    </submittedName>
</protein>
<dbReference type="InterPro" id="IPR005097">
    <property type="entry name" value="Sacchrp_dh_NADP-bd"/>
</dbReference>
<keyword evidence="1" id="KW-0560">Oxidoreductase</keyword>
<dbReference type="Proteomes" id="UP000198756">
    <property type="component" value="Unassembled WGS sequence"/>
</dbReference>
<dbReference type="STRING" id="279824.SAMN03080617_01206"/>
<dbReference type="GO" id="GO:0004753">
    <property type="term" value="F:saccharopine dehydrogenase activity"/>
    <property type="evidence" value="ECO:0007669"/>
    <property type="project" value="TreeGrafter"/>
</dbReference>
<feature type="domain" description="Saccharopine dehydrogenase-like C-terminal" evidence="3">
    <location>
        <begin position="132"/>
        <end position="440"/>
    </location>
</feature>
<sequence>MSKPDEMNTIVILGAGKSSTYLIDFLADSCAEKNRSLILADLDVESAKAKLKNRKETRAEQLDSANDAQRRALISKADVVISMLPAFMHPLVAKDCLELGKHFFSASYESDAMREMSAEVEAKGLFFLNECGLDPGIDHMSAMKIIHEAKQKGEEIISFKSFCGGLIAPESEDNPWKYKFTWNPRNVVLAGQGTACYIEKGDLKYVPYHQLFKRLESLKFPGLGDFEGYPNRDSLSYRKTYGLEAIPTMLRGTLRRTGYCKAWDVFVQLGMTDDSIQMELPEKATLRQFLNAFLPYHSQLRIEEKLAEIIPDLDFPSFEKLQWLGFFENRPLPKTTGSPAQLLQAILEKDWALRPEDRDMIVMQHQFEIRTKEGIKEITSSLVSFGEDSVYTAMAKTVGLPLAIAVDLFLDEKIRLVGLHLPVIPEIYEPILSKLEKSGILFEERILEVKKENPSVPSD</sequence>
<dbReference type="Gene3D" id="3.30.360.10">
    <property type="entry name" value="Dihydrodipicolinate Reductase, domain 2"/>
    <property type="match status" value="1"/>
</dbReference>
<dbReference type="Pfam" id="PF16653">
    <property type="entry name" value="Sacchrp_dh_C"/>
    <property type="match status" value="1"/>
</dbReference>
<dbReference type="GO" id="GO:0005737">
    <property type="term" value="C:cytoplasm"/>
    <property type="evidence" value="ECO:0007669"/>
    <property type="project" value="TreeGrafter"/>
</dbReference>
<name>A0A1G5WPI5_9BACT</name>
<dbReference type="SUPFAM" id="SSF55347">
    <property type="entry name" value="Glyceraldehyde-3-phosphate dehydrogenase-like, C-terminal domain"/>
    <property type="match status" value="1"/>
</dbReference>
<dbReference type="PANTHER" id="PTHR11133">
    <property type="entry name" value="SACCHAROPINE DEHYDROGENASE"/>
    <property type="match status" value="1"/>
</dbReference>
<evidence type="ECO:0000256" key="1">
    <source>
        <dbReference type="ARBA" id="ARBA00023002"/>
    </source>
</evidence>
<evidence type="ECO:0000313" key="5">
    <source>
        <dbReference type="Proteomes" id="UP000198756"/>
    </source>
</evidence>
<dbReference type="InterPro" id="IPR032095">
    <property type="entry name" value="Sacchrp_dh-like_C"/>
</dbReference>
<dbReference type="SUPFAM" id="SSF51735">
    <property type="entry name" value="NAD(P)-binding Rossmann-fold domains"/>
    <property type="match status" value="1"/>
</dbReference>
<dbReference type="Gene3D" id="3.40.50.720">
    <property type="entry name" value="NAD(P)-binding Rossmann-like Domain"/>
    <property type="match status" value="1"/>
</dbReference>
<dbReference type="InterPro" id="IPR036291">
    <property type="entry name" value="NAD(P)-bd_dom_sf"/>
</dbReference>
<evidence type="ECO:0000259" key="2">
    <source>
        <dbReference type="Pfam" id="PF03435"/>
    </source>
</evidence>
<dbReference type="GO" id="GO:0019878">
    <property type="term" value="P:lysine biosynthetic process via aminoadipic acid"/>
    <property type="evidence" value="ECO:0007669"/>
    <property type="project" value="TreeGrafter"/>
</dbReference>
<gene>
    <name evidence="4" type="ORF">SAMN03080617_01206</name>
</gene>
<accession>A0A1G5WPI5</accession>
<evidence type="ECO:0000259" key="3">
    <source>
        <dbReference type="Pfam" id="PF16653"/>
    </source>
</evidence>
<dbReference type="PANTHER" id="PTHR11133:SF22">
    <property type="entry name" value="ALPHA-AMINOADIPIC SEMIALDEHYDE SYNTHASE, MITOCHONDRIAL"/>
    <property type="match status" value="1"/>
</dbReference>
<dbReference type="AlphaFoldDB" id="A0A1G5WPI5"/>
<reference evidence="5" key="1">
    <citation type="submission" date="2016-10" db="EMBL/GenBank/DDBJ databases">
        <authorList>
            <person name="Varghese N."/>
            <person name="Submissions S."/>
        </authorList>
    </citation>
    <scope>NUCLEOTIDE SEQUENCE [LARGE SCALE GENOMIC DNA]</scope>
    <source>
        <strain evidence="5">DSM 22703</strain>
    </source>
</reference>
<dbReference type="Gene3D" id="1.10.1870.10">
    <property type="entry name" value="Domain 3, Saccharopine reductase"/>
    <property type="match status" value="1"/>
</dbReference>
<organism evidence="4 5">
    <name type="scientific">Algoriphagus alkaliphilus</name>
    <dbReference type="NCBI Taxonomy" id="279824"/>
    <lineage>
        <taxon>Bacteria</taxon>
        <taxon>Pseudomonadati</taxon>
        <taxon>Bacteroidota</taxon>
        <taxon>Cytophagia</taxon>
        <taxon>Cytophagales</taxon>
        <taxon>Cyclobacteriaceae</taxon>
        <taxon>Algoriphagus</taxon>
    </lineage>
</organism>
<keyword evidence="5" id="KW-1185">Reference proteome</keyword>
<proteinExistence type="predicted"/>